<dbReference type="InterPro" id="IPR017853">
    <property type="entry name" value="GH"/>
</dbReference>
<evidence type="ECO:0000256" key="1">
    <source>
        <dbReference type="ARBA" id="ARBA00008061"/>
    </source>
</evidence>
<dbReference type="Gene3D" id="2.60.40.1180">
    <property type="entry name" value="Golgi alpha-mannosidase II"/>
    <property type="match status" value="1"/>
</dbReference>
<protein>
    <submittedName>
        <fullName evidence="3">DUF3372 domain-containing protein</fullName>
    </submittedName>
</protein>
<proteinExistence type="inferred from homology"/>
<dbReference type="InterPro" id="IPR040671">
    <property type="entry name" value="Pullulanase_N2"/>
</dbReference>
<evidence type="ECO:0000313" key="4">
    <source>
        <dbReference type="Proteomes" id="UP001238603"/>
    </source>
</evidence>
<dbReference type="InterPro" id="IPR024561">
    <property type="entry name" value="Pullul_strch_C"/>
</dbReference>
<feature type="domain" description="Glycosyl hydrolase family 13 catalytic" evidence="2">
    <location>
        <begin position="412"/>
        <end position="781"/>
    </location>
</feature>
<dbReference type="RefSeq" id="WP_285983300.1">
    <property type="nucleotide sequence ID" value="NZ_JASVDS010000004.1"/>
</dbReference>
<dbReference type="Proteomes" id="UP001238603">
    <property type="component" value="Unassembled WGS sequence"/>
</dbReference>
<dbReference type="EMBL" id="JASVDS010000004">
    <property type="protein sequence ID" value="MDL5033207.1"/>
    <property type="molecule type" value="Genomic_DNA"/>
</dbReference>
<dbReference type="SUPFAM" id="SSF81296">
    <property type="entry name" value="E set domains"/>
    <property type="match status" value="2"/>
</dbReference>
<organism evidence="3 4">
    <name type="scientific">Roseateles subflavus</name>
    <dbReference type="NCBI Taxonomy" id="3053353"/>
    <lineage>
        <taxon>Bacteria</taxon>
        <taxon>Pseudomonadati</taxon>
        <taxon>Pseudomonadota</taxon>
        <taxon>Betaproteobacteria</taxon>
        <taxon>Burkholderiales</taxon>
        <taxon>Sphaerotilaceae</taxon>
        <taxon>Roseateles</taxon>
    </lineage>
</organism>
<dbReference type="InterPro" id="IPR014756">
    <property type="entry name" value="Ig_E-set"/>
</dbReference>
<name>A0ABT7LLS9_9BURK</name>
<dbReference type="SUPFAM" id="SSF51445">
    <property type="entry name" value="(Trans)glycosidases"/>
    <property type="match status" value="1"/>
</dbReference>
<evidence type="ECO:0000259" key="2">
    <source>
        <dbReference type="SMART" id="SM00642"/>
    </source>
</evidence>
<dbReference type="InterPro" id="IPR013780">
    <property type="entry name" value="Glyco_hydro_b"/>
</dbReference>
<comment type="caution">
    <text evidence="3">The sequence shown here is derived from an EMBL/GenBank/DDBJ whole genome shotgun (WGS) entry which is preliminary data.</text>
</comment>
<gene>
    <name evidence="3" type="ORF">QRD43_14930</name>
</gene>
<dbReference type="SUPFAM" id="SSF51011">
    <property type="entry name" value="Glycosyl hydrolase domain"/>
    <property type="match status" value="1"/>
</dbReference>
<evidence type="ECO:0000313" key="3">
    <source>
        <dbReference type="EMBL" id="MDL5033207.1"/>
    </source>
</evidence>
<dbReference type="Gene3D" id="3.20.20.80">
    <property type="entry name" value="Glycosidases"/>
    <property type="match status" value="1"/>
</dbReference>
<dbReference type="SMART" id="SM00642">
    <property type="entry name" value="Aamy"/>
    <property type="match status" value="1"/>
</dbReference>
<comment type="similarity">
    <text evidence="1">Belongs to the glycosyl hydrolase 13 family.</text>
</comment>
<accession>A0ABT7LLS9</accession>
<keyword evidence="4" id="KW-1185">Reference proteome</keyword>
<dbReference type="Pfam" id="PF17967">
    <property type="entry name" value="Pullulanase_N2"/>
    <property type="match status" value="1"/>
</dbReference>
<dbReference type="Gene3D" id="2.60.40.1130">
    <property type="entry name" value="Rab geranylgeranyltransferase alpha-subunit, insert domain"/>
    <property type="match status" value="1"/>
</dbReference>
<dbReference type="Pfam" id="PF11852">
    <property type="entry name" value="Pullul_strch_C"/>
    <property type="match status" value="1"/>
</dbReference>
<dbReference type="InterPro" id="IPR013783">
    <property type="entry name" value="Ig-like_fold"/>
</dbReference>
<dbReference type="PANTHER" id="PTHR43002">
    <property type="entry name" value="GLYCOGEN DEBRANCHING ENZYME"/>
    <property type="match status" value="1"/>
</dbReference>
<dbReference type="InterPro" id="IPR006047">
    <property type="entry name" value="GH13_cat_dom"/>
</dbReference>
<reference evidence="3 4" key="1">
    <citation type="submission" date="2023-06" db="EMBL/GenBank/DDBJ databases">
        <title>Pelomonas sp. APW6 16S ribosomal RNA gene genome sequencing and assembly.</title>
        <authorList>
            <person name="Woo H."/>
        </authorList>
    </citation>
    <scope>NUCLEOTIDE SEQUENCE [LARGE SCALE GENOMIC DNA]</scope>
    <source>
        <strain evidence="3 4">APW6</strain>
    </source>
</reference>
<dbReference type="CDD" id="cd11341">
    <property type="entry name" value="AmyAc_Pullulanase_LD-like"/>
    <property type="match status" value="1"/>
</dbReference>
<sequence>MSRLPANLPLSDLTRRRRGGVRGLSLGLALALGGLGPAMADERASALADCDAPGLASVLHPAPDGAPLWPARAHALDLRHLQWPGVGEAGSLHLVAAWRGGLVARVGQALTGADARLPLQRDGALPPALAQRFPHLRDGGVLRLPEGQSLDERWLRAELLLVREDAQGHVQDASRVQAAGALDARFADAAEALAYGPLFTPGRADAGLRLWAPTAHRVQVCLYPDAESPATRVQPLRWEPASGSWSLPPTPGTRNAYYRFLVDVLVPGEGLLRQRVTDPAAVSLNADSRRSFLADLEDPAWMPPGWQAHRRPAPPASSTDMSVYELHVRDFSWRDPSQPPAQRGRFGAFSQAGALGVQHLRRLARAGMTDLHLLPVFDIASIPERGCRQPAVPDAAPDSEAQQAAVGAVAGLDCYNWGYDPLHYSAPEGSYSSDANDGGRRLLEFRQMVMALHGLGLRVGMDVVYNHTPASGQHPHSVLDRIVPGYYQRLDAQGRVERSTCCDNTATEHRMMAHLMSDSVLLWARRHGIDSFRFDLMGHQPRAVMEAIAVRLRQQTGRFIPLIGEGWNFGEVADGARFVQASQRSLNGSGIGTFSDRARDALRGGSPGDGSPAGLVRQGWSNGLYTAPNGPAAAVGVEALEQAADLVRVGLAGSLRSVRLQNAQGVTRRLDEIAYGDQPAGYAAEPAEVVNYAENHDNHTLFDNQVLRLPRDATHEERVRSQLLATAVTAYSQGVAYFHAGMEILRSKSLDRNSYDSGDWFNGLDWRLQDNGFGAGLPPAADNAPAWPLYRALLADPAIKPRPQDLRQARDRFLDQLRVRASSRLFHLRTAAEVQRRLSFPRLAAPASPALLLARLDGQGLPGAGFREVLLVFNASREPQAFAWDDARLPWRLHPVLARRGAADDTLRQAARVDRRQRRVHVPAWSAAVFVR</sequence>
<dbReference type="Gene3D" id="2.60.40.10">
    <property type="entry name" value="Immunoglobulins"/>
    <property type="match status" value="1"/>
</dbReference>